<dbReference type="STRING" id="944018.H8ZCC4"/>
<keyword evidence="4" id="KW-1185">Reference proteome</keyword>
<sequence length="139" mass="16460">MFRDIYRNSLKIDAQDVHLSSDRNSRVFPYDIDVDRILPESYKTAIRGTKEEKIDKFSEGTLFYVFFNHCGKRVQKDAYTRLIKLGWLYSKEMKTFLQIIKRSGETGLILYFDYCTWKKVTKEVVLDAAFMSTLEDKDI</sequence>
<dbReference type="Proteomes" id="UP000054524">
    <property type="component" value="Unassembled WGS sequence"/>
</dbReference>
<dbReference type="InterPro" id="IPR038635">
    <property type="entry name" value="CCR4-NOT_su2/3/5_C_sf"/>
</dbReference>
<reference evidence="3 4" key="3">
    <citation type="journal article" date="2014" name="Genome Announc.">
        <title>Genome Sequence of the Microsporidian Species Nematocida sp1 Strain ERTm6 (ATCC PRA-372).</title>
        <authorList>
            <person name="Bakowski M.A."/>
            <person name="Priest M."/>
            <person name="Young S."/>
            <person name="Cuomo C.A."/>
            <person name="Troemel E.R."/>
        </authorList>
    </citation>
    <scope>NUCLEOTIDE SEQUENCE [LARGE SCALE GENOMIC DNA]</scope>
    <source>
        <strain evidence="3 4">ERTm6</strain>
    </source>
</reference>
<dbReference type="GO" id="GO:0006355">
    <property type="term" value="P:regulation of DNA-templated transcription"/>
    <property type="evidence" value="ECO:0007669"/>
    <property type="project" value="InterPro"/>
</dbReference>
<dbReference type="Pfam" id="PF04153">
    <property type="entry name" value="NOT2_3_5_C"/>
    <property type="match status" value="1"/>
</dbReference>
<organism evidence="2">
    <name type="scientific">Nematocida ausubeli (strain ATCC PRA-371 / ERTm2)</name>
    <name type="common">Nematode killer fungus</name>
    <dbReference type="NCBI Taxonomy" id="1913371"/>
    <lineage>
        <taxon>Eukaryota</taxon>
        <taxon>Fungi</taxon>
        <taxon>Fungi incertae sedis</taxon>
        <taxon>Microsporidia</taxon>
        <taxon>Nematocida</taxon>
    </lineage>
</organism>
<dbReference type="Gene3D" id="2.30.30.1020">
    <property type="entry name" value="CCR4-NOT complex subunit 2/3/5, C-terminal domain"/>
    <property type="match status" value="1"/>
</dbReference>
<dbReference type="Proteomes" id="UP000005622">
    <property type="component" value="Unassembled WGS sequence"/>
</dbReference>
<proteinExistence type="predicted"/>
<dbReference type="EMBL" id="JH604635">
    <property type="protein sequence ID" value="EHY65760.1"/>
    <property type="molecule type" value="Genomic_DNA"/>
</dbReference>
<dbReference type="EMBL" id="AKIJ01000005">
    <property type="protein sequence ID" value="KFG25418.1"/>
    <property type="molecule type" value="Genomic_DNA"/>
</dbReference>
<name>H8ZCC4_NEMA1</name>
<accession>A0A086IZV0</accession>
<reference evidence="2" key="1">
    <citation type="submission" date="2011-03" db="EMBL/GenBank/DDBJ databases">
        <title>The Genome Sequence of Nematocida sp1 strain ERTm2.</title>
        <authorList>
            <consortium name="The Broad Institute Genome Sequencing Platform"/>
            <consortium name="The Broad Institute Genome Sequencing Center for Infectious Disease"/>
            <person name="Cuomo C."/>
            <person name="Troemel E."/>
            <person name="Young S.K."/>
            <person name="Zeng Q."/>
            <person name="Gargeya S."/>
            <person name="Fitzgerald M."/>
            <person name="Haas B."/>
            <person name="Abouelleil A."/>
            <person name="Alvarado L."/>
            <person name="Arachchi H.M."/>
            <person name="Berlin A."/>
            <person name="Brown A."/>
            <person name="Chapman S.B."/>
            <person name="Chen Z."/>
            <person name="Dunbar C."/>
            <person name="Freedman E."/>
            <person name="Gearin G."/>
            <person name="Gellesch M."/>
            <person name="Goldberg J."/>
            <person name="Griggs A."/>
            <person name="Gujja S."/>
            <person name="Heilman E.R."/>
            <person name="Heiman D."/>
            <person name="Howarth C."/>
            <person name="Larson L."/>
            <person name="Lui A."/>
            <person name="MacDonald P.J.P."/>
            <person name="Mehta T."/>
            <person name="Montmayeur A."/>
            <person name="Murphy C."/>
            <person name="Neiman D."/>
            <person name="Pearson M."/>
            <person name="Priest M."/>
            <person name="Roberts A."/>
            <person name="Saif S."/>
            <person name="Shea T."/>
            <person name="Shenoy N."/>
            <person name="Sisk P."/>
            <person name="Stolte C."/>
            <person name="Sykes S."/>
            <person name="White J."/>
            <person name="Yandava C."/>
            <person name="Wortman J."/>
            <person name="Nusbaum C."/>
            <person name="Birren B."/>
        </authorList>
    </citation>
    <scope>NUCLEOTIDE SEQUENCE</scope>
    <source>
        <strain evidence="2">ERTm2</strain>
    </source>
</reference>
<dbReference type="HOGENOM" id="CLU_1845625_0_0_1"/>
<dbReference type="InterPro" id="IPR007282">
    <property type="entry name" value="NOT2/3/5_C"/>
</dbReference>
<dbReference type="GO" id="GO:0000289">
    <property type="term" value="P:nuclear-transcribed mRNA poly(A) tail shortening"/>
    <property type="evidence" value="ECO:0007669"/>
    <property type="project" value="UniProtKB-ARBA"/>
</dbReference>
<dbReference type="GO" id="GO:0030015">
    <property type="term" value="C:CCR4-NOT core complex"/>
    <property type="evidence" value="ECO:0007669"/>
    <property type="project" value="UniProtKB-ARBA"/>
</dbReference>
<protein>
    <recommendedName>
        <fullName evidence="1">NOT2/NOT3/NOT5 C-terminal domain-containing protein</fullName>
    </recommendedName>
</protein>
<evidence type="ECO:0000313" key="4">
    <source>
        <dbReference type="Proteomes" id="UP000054524"/>
    </source>
</evidence>
<dbReference type="OrthoDB" id="25391at2759"/>
<evidence type="ECO:0000313" key="3">
    <source>
        <dbReference type="EMBL" id="KFG25418.1"/>
    </source>
</evidence>
<reference evidence="3" key="2">
    <citation type="submission" date="2012-10" db="EMBL/GenBank/DDBJ databases">
        <authorList>
            <consortium name="The Broad Institute Genome Sequencing Platform"/>
            <consortium name="The Broad Institute Genome Sequencing Center for Infectious Disease"/>
            <person name="Cuomo C."/>
            <person name="Troemel E."/>
            <person name="Walker B."/>
            <person name="Young S.K."/>
            <person name="Zeng Q."/>
            <person name="Gargeya S."/>
            <person name="Fitzgerald M."/>
            <person name="Haas B."/>
            <person name="Abouelleil A."/>
            <person name="Alvarado L."/>
            <person name="Arachchi H.M."/>
            <person name="Berlin A.M."/>
            <person name="Chapman S.B."/>
            <person name="Goldberg J."/>
            <person name="Griggs A."/>
            <person name="Gujja S."/>
            <person name="Hansen M."/>
            <person name="Howarth C."/>
            <person name="Imamovic A."/>
            <person name="Larimer J."/>
            <person name="McCowan C."/>
            <person name="Murphy C."/>
            <person name="Neiman D."/>
            <person name="Pearson M."/>
            <person name="Priest M."/>
            <person name="Roberts A."/>
            <person name="Saif S."/>
            <person name="Shea T."/>
            <person name="Sisk P."/>
            <person name="Sykes S."/>
            <person name="Wortman J."/>
            <person name="Nusbaum C."/>
            <person name="Birren B."/>
        </authorList>
    </citation>
    <scope>NUCLEOTIDE SEQUENCE</scope>
    <source>
        <strain evidence="3">ERTm6</strain>
    </source>
</reference>
<evidence type="ECO:0000313" key="2">
    <source>
        <dbReference type="EMBL" id="EHY65760.1"/>
    </source>
</evidence>
<dbReference type="AlphaFoldDB" id="H8ZCC4"/>
<feature type="domain" description="NOT2/NOT3/NOT5 C-terminal" evidence="1">
    <location>
        <begin position="34"/>
        <end position="128"/>
    </location>
</feature>
<evidence type="ECO:0000259" key="1">
    <source>
        <dbReference type="Pfam" id="PF04153"/>
    </source>
</evidence>
<gene>
    <name evidence="2" type="ORF">NERG_01367</name>
    <name evidence="3" type="ORF">NESG_02192</name>
</gene>
<accession>H8ZCC4</accession>